<dbReference type="PANTHER" id="PTHR42964:SF1">
    <property type="entry name" value="POLYKETIDE BIOSYNTHESIS ENOYL-COA HYDRATASE PKSH-RELATED"/>
    <property type="match status" value="1"/>
</dbReference>
<protein>
    <submittedName>
        <fullName evidence="2">Enoyl-CoA hydratase/isomerase</fullName>
    </submittedName>
</protein>
<reference evidence="2 3" key="1">
    <citation type="submission" date="2019-07" db="EMBL/GenBank/DDBJ databases">
        <title>Draft genome for Aliikangiella sp. M105.</title>
        <authorList>
            <person name="Wang G."/>
        </authorList>
    </citation>
    <scope>NUCLEOTIDE SEQUENCE [LARGE SCALE GENOMIC DNA]</scope>
    <source>
        <strain evidence="2 3">M105</strain>
    </source>
</reference>
<dbReference type="PANTHER" id="PTHR42964">
    <property type="entry name" value="ENOYL-COA HYDRATASE"/>
    <property type="match status" value="1"/>
</dbReference>
<dbReference type="AlphaFoldDB" id="A0A545U943"/>
<dbReference type="OrthoDB" id="9807606at2"/>
<dbReference type="InterPro" id="IPR001753">
    <property type="entry name" value="Enoyl-CoA_hydra/iso"/>
</dbReference>
<evidence type="ECO:0000313" key="2">
    <source>
        <dbReference type="EMBL" id="TQV85997.1"/>
    </source>
</evidence>
<name>A0A545U943_9GAMM</name>
<gene>
    <name evidence="2" type="ORF">FLL46_18985</name>
</gene>
<comment type="caution">
    <text evidence="2">The sequence shown here is derived from an EMBL/GenBank/DDBJ whole genome shotgun (WGS) entry which is preliminary data.</text>
</comment>
<keyword evidence="3" id="KW-1185">Reference proteome</keyword>
<dbReference type="GO" id="GO:0016853">
    <property type="term" value="F:isomerase activity"/>
    <property type="evidence" value="ECO:0007669"/>
    <property type="project" value="UniProtKB-KW"/>
</dbReference>
<keyword evidence="2" id="KW-0413">Isomerase</keyword>
<comment type="similarity">
    <text evidence="1">Belongs to the enoyl-CoA hydratase/isomerase family.</text>
</comment>
<accession>A0A545U943</accession>
<organism evidence="2 3">
    <name type="scientific">Aliikangiella coralliicola</name>
    <dbReference type="NCBI Taxonomy" id="2592383"/>
    <lineage>
        <taxon>Bacteria</taxon>
        <taxon>Pseudomonadati</taxon>
        <taxon>Pseudomonadota</taxon>
        <taxon>Gammaproteobacteria</taxon>
        <taxon>Oceanospirillales</taxon>
        <taxon>Pleioneaceae</taxon>
        <taxon>Aliikangiella</taxon>
    </lineage>
</organism>
<dbReference type="EMBL" id="VIKS01000011">
    <property type="protein sequence ID" value="TQV85997.1"/>
    <property type="molecule type" value="Genomic_DNA"/>
</dbReference>
<dbReference type="InterPro" id="IPR029045">
    <property type="entry name" value="ClpP/crotonase-like_dom_sf"/>
</dbReference>
<dbReference type="Pfam" id="PF00378">
    <property type="entry name" value="ECH_1"/>
    <property type="match status" value="1"/>
</dbReference>
<dbReference type="SUPFAM" id="SSF52096">
    <property type="entry name" value="ClpP/crotonase"/>
    <property type="match status" value="1"/>
</dbReference>
<evidence type="ECO:0000256" key="1">
    <source>
        <dbReference type="ARBA" id="ARBA00005254"/>
    </source>
</evidence>
<evidence type="ECO:0000313" key="3">
    <source>
        <dbReference type="Proteomes" id="UP000315439"/>
    </source>
</evidence>
<dbReference type="InterPro" id="IPR051683">
    <property type="entry name" value="Enoyl-CoA_Hydratase/Isomerase"/>
</dbReference>
<proteinExistence type="inferred from homology"/>
<dbReference type="CDD" id="cd06558">
    <property type="entry name" value="crotonase-like"/>
    <property type="match status" value="1"/>
</dbReference>
<dbReference type="Gene3D" id="3.90.226.10">
    <property type="entry name" value="2-enoyl-CoA Hydratase, Chain A, domain 1"/>
    <property type="match status" value="1"/>
</dbReference>
<dbReference type="NCBIfam" id="NF005498">
    <property type="entry name" value="PRK07112.1"/>
    <property type="match status" value="1"/>
</dbReference>
<dbReference type="RefSeq" id="WP_142932916.1">
    <property type="nucleotide sequence ID" value="NZ_ML660167.1"/>
</dbReference>
<dbReference type="Proteomes" id="UP000315439">
    <property type="component" value="Unassembled WGS sequence"/>
</dbReference>
<sequence length="262" mass="29433">MGILMDTAAYETLRVRFEEDICFIQIYRPDANNTINDRLIEEFSQVLDHCDTAAKIVVLEGLPEVFCFGADFQGLQQSVEQESSQEQNPEPLYDLWLKLASGPYITIAHVRGKANAGGIGFVAACDVVLSERQAVYSLSELLFGLMPACVLPFLIRRMGFTKSNYMTLLTQPISAEQAMEWGLVDACEEKSENLLRKHLLRLRRLSKSGVARYKRYMNALDNGLADSKSKALAANIEVFSDKENLAKITRYVTTGQFPWEGD</sequence>